<dbReference type="AlphaFoldDB" id="A0A562NRU0"/>
<reference evidence="1 2" key="1">
    <citation type="journal article" date="2015" name="Stand. Genomic Sci.">
        <title>Genomic Encyclopedia of Bacterial and Archaeal Type Strains, Phase III: the genomes of soil and plant-associated and newly described type strains.</title>
        <authorList>
            <person name="Whitman W.B."/>
            <person name="Woyke T."/>
            <person name="Klenk H.P."/>
            <person name="Zhou Y."/>
            <person name="Lilburn T.G."/>
            <person name="Beck B.J."/>
            <person name="De Vos P."/>
            <person name="Vandamme P."/>
            <person name="Eisen J.A."/>
            <person name="Garrity G."/>
            <person name="Hugenholtz P."/>
            <person name="Kyrpides N.C."/>
        </authorList>
    </citation>
    <scope>NUCLEOTIDE SEQUENCE [LARGE SCALE GENOMIC DNA]</scope>
    <source>
        <strain evidence="1 2">CGMCC 1.5364</strain>
    </source>
</reference>
<dbReference type="OrthoDB" id="7828060at2"/>
<accession>A0A562NRU0</accession>
<keyword evidence="2" id="KW-1185">Reference proteome</keyword>
<organism evidence="1 2">
    <name type="scientific">Paracoccus sulfuroxidans</name>
    <dbReference type="NCBI Taxonomy" id="384678"/>
    <lineage>
        <taxon>Bacteria</taxon>
        <taxon>Pseudomonadati</taxon>
        <taxon>Pseudomonadota</taxon>
        <taxon>Alphaproteobacteria</taxon>
        <taxon>Rhodobacterales</taxon>
        <taxon>Paracoccaceae</taxon>
        <taxon>Paracoccus</taxon>
    </lineage>
</organism>
<dbReference type="RefSeq" id="WP_145397126.1">
    <property type="nucleotide sequence ID" value="NZ_VLKU01000004.1"/>
</dbReference>
<proteinExistence type="predicted"/>
<protein>
    <submittedName>
        <fullName evidence="1">Uncharacterized protein</fullName>
    </submittedName>
</protein>
<gene>
    <name evidence="1" type="ORF">IQ24_01422</name>
</gene>
<evidence type="ECO:0000313" key="1">
    <source>
        <dbReference type="EMBL" id="TWI34914.1"/>
    </source>
</evidence>
<dbReference type="EMBL" id="VLKU01000004">
    <property type="protein sequence ID" value="TWI34914.1"/>
    <property type="molecule type" value="Genomic_DNA"/>
</dbReference>
<sequence length="212" mass="24670">MTTHLRSLQPMSIDDLPEYPLTVEDRLDSHYFMPWERRRWLNSEMRLRGTPECRAYFFDLINISYDQAPLGTLPDDLDLLAKLLLVDPAHFRQLCKLDFGPLHKWTRVRCEGEIRLMHGMVLRSLQEAVARREDNRAKNDAANAAKRLQRLRVTVAGYSKDLAANDAAVRWIDEWMLKEGCEYRTASWVERGISRWTDHAFSLARGAGRTVP</sequence>
<comment type="caution">
    <text evidence="1">The sequence shown here is derived from an EMBL/GenBank/DDBJ whole genome shotgun (WGS) entry which is preliminary data.</text>
</comment>
<dbReference type="Proteomes" id="UP000316225">
    <property type="component" value="Unassembled WGS sequence"/>
</dbReference>
<name>A0A562NRU0_9RHOB</name>
<evidence type="ECO:0000313" key="2">
    <source>
        <dbReference type="Proteomes" id="UP000316225"/>
    </source>
</evidence>